<feature type="domain" description="DUF6818" evidence="2">
    <location>
        <begin position="1"/>
        <end position="61"/>
    </location>
</feature>
<organism evidence="3">
    <name type="scientific">Phytophthora nicotianae</name>
    <name type="common">Potato buckeye rot agent</name>
    <name type="synonym">Phytophthora parasitica</name>
    <dbReference type="NCBI Taxonomy" id="4792"/>
    <lineage>
        <taxon>Eukaryota</taxon>
        <taxon>Sar</taxon>
        <taxon>Stramenopiles</taxon>
        <taxon>Oomycota</taxon>
        <taxon>Peronosporomycetes</taxon>
        <taxon>Peronosporales</taxon>
        <taxon>Peronosporaceae</taxon>
        <taxon>Phytophthora</taxon>
    </lineage>
</organism>
<dbReference type="Pfam" id="PF20681">
    <property type="entry name" value="DUF6818"/>
    <property type="match status" value="1"/>
</dbReference>
<gene>
    <name evidence="3" type="ORF">L917_00503</name>
</gene>
<proteinExistence type="predicted"/>
<evidence type="ECO:0000259" key="2">
    <source>
        <dbReference type="Pfam" id="PF20681"/>
    </source>
</evidence>
<dbReference type="InterPro" id="IPR049203">
    <property type="entry name" value="DUF6818"/>
</dbReference>
<accession>W2M2T5</accession>
<name>W2M2T5_PHYNI</name>
<sequence length="160" mass="18536">PSTKNEWEVVAAEYNRSKASQWKMRDATILKRKFRNMCAASKETSRELASETRDVMRMMKQQRPVHSHKVPSPPSGRRAAHTVCVDAPKPTEAEDCLSPFRPHYCGEQSGGHSNKQLRELFRQRKSDRRAARRHHKEVLTNIAYLKLSMESFFFLQAEPP</sequence>
<evidence type="ECO:0000256" key="1">
    <source>
        <dbReference type="SAM" id="MobiDB-lite"/>
    </source>
</evidence>
<protein>
    <recommendedName>
        <fullName evidence="2">DUF6818 domain-containing protein</fullName>
    </recommendedName>
</protein>
<feature type="non-terminal residue" evidence="3">
    <location>
        <position position="1"/>
    </location>
</feature>
<evidence type="ECO:0000313" key="3">
    <source>
        <dbReference type="EMBL" id="ETM03250.1"/>
    </source>
</evidence>
<dbReference type="AlphaFoldDB" id="W2M2T5"/>
<dbReference type="OrthoDB" id="145693at2759"/>
<dbReference type="EMBL" id="KI677259">
    <property type="protein sequence ID" value="ETM03250.1"/>
    <property type="molecule type" value="Genomic_DNA"/>
</dbReference>
<reference evidence="3" key="1">
    <citation type="submission" date="2013-11" db="EMBL/GenBank/DDBJ databases">
        <title>The Genome Sequence of Phytophthora parasitica CHvinca01.</title>
        <authorList>
            <consortium name="The Broad Institute Genomics Platform"/>
            <person name="Russ C."/>
            <person name="Tyler B."/>
            <person name="Panabieres F."/>
            <person name="Shan W."/>
            <person name="Tripathy S."/>
            <person name="Grunwald N."/>
            <person name="Machado M."/>
            <person name="Johnson C.S."/>
            <person name="Arredondo F."/>
            <person name="Hong C."/>
            <person name="Coffey M."/>
            <person name="Young S.K."/>
            <person name="Zeng Q."/>
            <person name="Gargeya S."/>
            <person name="Fitzgerald M."/>
            <person name="Abouelleil A."/>
            <person name="Alvarado L."/>
            <person name="Chapman S.B."/>
            <person name="Gainer-Dewar J."/>
            <person name="Goldberg J."/>
            <person name="Griggs A."/>
            <person name="Gujja S."/>
            <person name="Hansen M."/>
            <person name="Howarth C."/>
            <person name="Imamovic A."/>
            <person name="Ireland A."/>
            <person name="Larimer J."/>
            <person name="McCowan C."/>
            <person name="Murphy C."/>
            <person name="Pearson M."/>
            <person name="Poon T.W."/>
            <person name="Priest M."/>
            <person name="Roberts A."/>
            <person name="Saif S."/>
            <person name="Shea T."/>
            <person name="Sykes S."/>
            <person name="Wortman J."/>
            <person name="Nusbaum C."/>
            <person name="Birren B."/>
        </authorList>
    </citation>
    <scope>NUCLEOTIDE SEQUENCE [LARGE SCALE GENOMIC DNA]</scope>
    <source>
        <strain evidence="3">CHvinca01</strain>
    </source>
</reference>
<feature type="region of interest" description="Disordered" evidence="1">
    <location>
        <begin position="59"/>
        <end position="81"/>
    </location>
</feature>
<dbReference type="Proteomes" id="UP000054423">
    <property type="component" value="Unassembled WGS sequence"/>
</dbReference>